<dbReference type="PANTHER" id="PTHR45458">
    <property type="entry name" value="SHORT-CHAIN DEHYDROGENASE/REDUCTASE SDR"/>
    <property type="match status" value="1"/>
</dbReference>
<evidence type="ECO:0000256" key="1">
    <source>
        <dbReference type="RuleBase" id="RU000363"/>
    </source>
</evidence>
<dbReference type="InterPro" id="IPR002347">
    <property type="entry name" value="SDR_fam"/>
</dbReference>
<gene>
    <name evidence="2" type="ORF">FUA22_13905</name>
</gene>
<proteinExistence type="inferred from homology"/>
<organism evidence="2 3">
    <name type="scientific">Seonamhaeicola maritimus</name>
    <dbReference type="NCBI Taxonomy" id="2591822"/>
    <lineage>
        <taxon>Bacteria</taxon>
        <taxon>Pseudomonadati</taxon>
        <taxon>Bacteroidota</taxon>
        <taxon>Flavobacteriia</taxon>
        <taxon>Flavobacteriales</taxon>
        <taxon>Flavobacteriaceae</taxon>
    </lineage>
</organism>
<dbReference type="Pfam" id="PF00106">
    <property type="entry name" value="adh_short"/>
    <property type="match status" value="1"/>
</dbReference>
<dbReference type="AlphaFoldDB" id="A0A5C7GFQ5"/>
<evidence type="ECO:0000313" key="3">
    <source>
        <dbReference type="Proteomes" id="UP000321080"/>
    </source>
</evidence>
<keyword evidence="3" id="KW-1185">Reference proteome</keyword>
<accession>A0A5C7GFQ5</accession>
<name>A0A5C7GFQ5_9FLAO</name>
<evidence type="ECO:0000313" key="2">
    <source>
        <dbReference type="EMBL" id="TXG35899.1"/>
    </source>
</evidence>
<reference evidence="2 3" key="1">
    <citation type="submission" date="2019-08" db="EMBL/GenBank/DDBJ databases">
        <title>Seonamhaeicola sediminis sp. nov., isolated from marine sediment.</title>
        <authorList>
            <person name="Cao W.R."/>
        </authorList>
    </citation>
    <scope>NUCLEOTIDE SEQUENCE [LARGE SCALE GENOMIC DNA]</scope>
    <source>
        <strain evidence="2 3">1505</strain>
    </source>
</reference>
<protein>
    <submittedName>
        <fullName evidence="2">SDR family oxidoreductase</fullName>
    </submittedName>
</protein>
<dbReference type="EMBL" id="VRKQ01000014">
    <property type="protein sequence ID" value="TXG35899.1"/>
    <property type="molecule type" value="Genomic_DNA"/>
</dbReference>
<comment type="similarity">
    <text evidence="1">Belongs to the short-chain dehydrogenases/reductases (SDR) family.</text>
</comment>
<dbReference type="CDD" id="cd05325">
    <property type="entry name" value="carb_red_sniffer_like_SDR_c"/>
    <property type="match status" value="1"/>
</dbReference>
<dbReference type="Gene3D" id="3.40.50.720">
    <property type="entry name" value="NAD(P)-binding Rossmann-like Domain"/>
    <property type="match status" value="1"/>
</dbReference>
<dbReference type="PANTHER" id="PTHR45458:SF1">
    <property type="entry name" value="SHORT CHAIN DEHYDROGENASE"/>
    <property type="match status" value="1"/>
</dbReference>
<dbReference type="OrthoDB" id="5786478at2"/>
<dbReference type="InterPro" id="IPR052184">
    <property type="entry name" value="SDR_enzymes"/>
</dbReference>
<dbReference type="PRINTS" id="PR00080">
    <property type="entry name" value="SDRFAMILY"/>
</dbReference>
<dbReference type="InterPro" id="IPR036291">
    <property type="entry name" value="NAD(P)-bd_dom_sf"/>
</dbReference>
<dbReference type="PRINTS" id="PR00081">
    <property type="entry name" value="GDHRDH"/>
</dbReference>
<dbReference type="GO" id="GO:0016616">
    <property type="term" value="F:oxidoreductase activity, acting on the CH-OH group of donors, NAD or NADP as acceptor"/>
    <property type="evidence" value="ECO:0007669"/>
    <property type="project" value="TreeGrafter"/>
</dbReference>
<dbReference type="Proteomes" id="UP000321080">
    <property type="component" value="Unassembled WGS sequence"/>
</dbReference>
<dbReference type="SUPFAM" id="SSF51735">
    <property type="entry name" value="NAD(P)-binding Rossmann-fold domains"/>
    <property type="match status" value="1"/>
</dbReference>
<sequence>MKNKSNILDSNVLITGANRGLGLGFVKHYLRKNNTVVACCRDKTKAVELINLESNYSNNLIIETLDVSNENSKDALVDRLKVRNLKFDLIINNAGVCIEENLGDWTKDGFQKTFEVNTLGVALFSQAIHEFLKEGGKLINISSGMGSITLNINPEAALDAYAMSKAALNIFTARLSQKLLPRNIVTIALSPGWVQTDMGGEEAPATVDGAVAEMVNTIDKLGLQESGKFLSETGEELPW</sequence>
<comment type="caution">
    <text evidence="2">The sequence shown here is derived from an EMBL/GenBank/DDBJ whole genome shotgun (WGS) entry which is preliminary data.</text>
</comment>